<keyword evidence="10" id="KW-0234">DNA repair</keyword>
<keyword evidence="8 15" id="KW-0067">ATP-binding</keyword>
<comment type="similarity">
    <text evidence="1">Belongs to the helicase family. UvrD subfamily.</text>
</comment>
<dbReference type="PROSITE" id="PS51198">
    <property type="entry name" value="UVRD_HELICASE_ATP_BIND"/>
    <property type="match status" value="1"/>
</dbReference>
<evidence type="ECO:0000256" key="8">
    <source>
        <dbReference type="ARBA" id="ARBA00022840"/>
    </source>
</evidence>
<dbReference type="Pfam" id="PF00580">
    <property type="entry name" value="UvrD-helicase"/>
    <property type="match status" value="1"/>
</dbReference>
<proteinExistence type="inferred from homology"/>
<evidence type="ECO:0000256" key="2">
    <source>
        <dbReference type="ARBA" id="ARBA00022722"/>
    </source>
</evidence>
<keyword evidence="6 15" id="KW-0347">Helicase</keyword>
<dbReference type="InterPro" id="IPR014017">
    <property type="entry name" value="DNA_helicase_UvrD-like_C"/>
</dbReference>
<evidence type="ECO:0000313" key="18">
    <source>
        <dbReference type="EMBL" id="MFD0781178.1"/>
    </source>
</evidence>
<feature type="domain" description="UvrD-like helicase ATP-binding" evidence="16">
    <location>
        <begin position="8"/>
        <end position="304"/>
    </location>
</feature>
<dbReference type="Proteomes" id="UP001597042">
    <property type="component" value="Unassembled WGS sequence"/>
</dbReference>
<protein>
    <recommendedName>
        <fullName evidence="13">DNA 3'-5' helicase</fullName>
        <ecNumber evidence="13">5.6.2.4</ecNumber>
    </recommendedName>
</protein>
<evidence type="ECO:0000256" key="9">
    <source>
        <dbReference type="ARBA" id="ARBA00023125"/>
    </source>
</evidence>
<reference evidence="19" key="1">
    <citation type="journal article" date="2019" name="Int. J. Syst. Evol. Microbiol.">
        <title>The Global Catalogue of Microorganisms (GCM) 10K type strain sequencing project: providing services to taxonomists for standard genome sequencing and annotation.</title>
        <authorList>
            <consortium name="The Broad Institute Genomics Platform"/>
            <consortium name="The Broad Institute Genome Sequencing Center for Infectious Disease"/>
            <person name="Wu L."/>
            <person name="Ma J."/>
        </authorList>
    </citation>
    <scope>NUCLEOTIDE SEQUENCE [LARGE SCALE GENOMIC DNA]</scope>
    <source>
        <strain evidence="19">CCUG 50754</strain>
    </source>
</reference>
<feature type="domain" description="UvrD-like helicase C-terminal" evidence="17">
    <location>
        <begin position="301"/>
        <end position="604"/>
    </location>
</feature>
<dbReference type="Gene3D" id="1.10.486.10">
    <property type="entry name" value="PCRA, domain 4"/>
    <property type="match status" value="1"/>
</dbReference>
<keyword evidence="3 15" id="KW-0547">Nucleotide-binding</keyword>
<dbReference type="PROSITE" id="PS51217">
    <property type="entry name" value="UVRD_HELICASE_CTER"/>
    <property type="match status" value="1"/>
</dbReference>
<organism evidence="18 19">
    <name type="scientific">Microbacterium koreense</name>
    <dbReference type="NCBI Taxonomy" id="323761"/>
    <lineage>
        <taxon>Bacteria</taxon>
        <taxon>Bacillati</taxon>
        <taxon>Actinomycetota</taxon>
        <taxon>Actinomycetes</taxon>
        <taxon>Micrococcales</taxon>
        <taxon>Microbacteriaceae</taxon>
        <taxon>Microbacterium</taxon>
    </lineage>
</organism>
<keyword evidence="7" id="KW-0269">Exonuclease</keyword>
<accession>A0ABW2ZRR3</accession>
<dbReference type="Gene3D" id="1.10.10.160">
    <property type="match status" value="1"/>
</dbReference>
<keyword evidence="9" id="KW-0238">DNA-binding</keyword>
<evidence type="ECO:0000256" key="13">
    <source>
        <dbReference type="ARBA" id="ARBA00034808"/>
    </source>
</evidence>
<evidence type="ECO:0000256" key="11">
    <source>
        <dbReference type="ARBA" id="ARBA00023235"/>
    </source>
</evidence>
<dbReference type="EMBL" id="JBHTIM010000001">
    <property type="protein sequence ID" value="MFD0781178.1"/>
    <property type="molecule type" value="Genomic_DNA"/>
</dbReference>
<evidence type="ECO:0000256" key="3">
    <source>
        <dbReference type="ARBA" id="ARBA00022741"/>
    </source>
</evidence>
<keyword evidence="4" id="KW-0227">DNA damage</keyword>
<dbReference type="RefSeq" id="WP_378750086.1">
    <property type="nucleotide sequence ID" value="NZ_JBHSSV010000002.1"/>
</dbReference>
<comment type="caution">
    <text evidence="18">The sequence shown here is derived from an EMBL/GenBank/DDBJ whole genome shotgun (WGS) entry which is preliminary data.</text>
</comment>
<evidence type="ECO:0000259" key="17">
    <source>
        <dbReference type="PROSITE" id="PS51217"/>
    </source>
</evidence>
<dbReference type="GO" id="GO:0004386">
    <property type="term" value="F:helicase activity"/>
    <property type="evidence" value="ECO:0007669"/>
    <property type="project" value="UniProtKB-KW"/>
</dbReference>
<evidence type="ECO:0000256" key="14">
    <source>
        <dbReference type="ARBA" id="ARBA00048988"/>
    </source>
</evidence>
<feature type="binding site" evidence="15">
    <location>
        <begin position="29"/>
        <end position="36"/>
    </location>
    <ligand>
        <name>ATP</name>
        <dbReference type="ChEBI" id="CHEBI:30616"/>
    </ligand>
</feature>
<keyword evidence="19" id="KW-1185">Reference proteome</keyword>
<dbReference type="Gene3D" id="3.90.320.10">
    <property type="match status" value="1"/>
</dbReference>
<evidence type="ECO:0000256" key="15">
    <source>
        <dbReference type="PROSITE-ProRule" id="PRU00560"/>
    </source>
</evidence>
<evidence type="ECO:0000256" key="1">
    <source>
        <dbReference type="ARBA" id="ARBA00009922"/>
    </source>
</evidence>
<dbReference type="InterPro" id="IPR011604">
    <property type="entry name" value="PDDEXK-like_dom_sf"/>
</dbReference>
<dbReference type="PANTHER" id="PTHR11070">
    <property type="entry name" value="UVRD / RECB / PCRA DNA HELICASE FAMILY MEMBER"/>
    <property type="match status" value="1"/>
</dbReference>
<name>A0ABW2ZRR3_9MICO</name>
<keyword evidence="5 15" id="KW-0378">Hydrolase</keyword>
<dbReference type="Gene3D" id="3.40.50.300">
    <property type="entry name" value="P-loop containing nucleotide triphosphate hydrolases"/>
    <property type="match status" value="2"/>
</dbReference>
<sequence>MPSTLAPPLDDDQRRVVHLAADVSGVVAGAPGSGKTRALVARVRQLVESGLDPDEVLALTPSRQSATALRDTLALEVDRATAGPLARSVTAFAFQLVRAVAVATDGDAPQLLTGGDEDQIIADLLEGDADDESEGARRWPHWLDVSIRATPGFRAELRAFFAECTTLGIDAARLDALAETHGVEVWHAIASFFSEYLDVRAQMRGVHRDAAGLVREAVGILRASGRGLDAVERIRVVVVDDAQELTLGGVELLEALHQRGVAVLAFGDPDVGAGAFRGATPENFARLVASLGHTEILSGRHRGSAWQNTVISRVTERIGAGGVVAHRRPATAEPDGTVRTWTMRSAAEEFDGIARLLRERHIHDGVPWDRCAVIAHDTRQVVALEAELAAREVPTRSTGPGRGLGTHRAVRDLLRLVELAMRDEWTYDDVAAALQGVYGRLDAVELRRLVSALRHSELARDGVAAGRDLLLSAMREPLELDLIDTREARAAAHLARTIGAVRTHWAEGATAHELLWMIWDRSRLERVWGDLARGHGPLAEQAGRDLDAVVSVFQAAKRFVERSLDADPRMFVRSILDSDVAEDRLDAPMDVAAVRVVTPASALGGEFDTVVVAGVQEGVWPNVRARGSLLETWRLVHTTSGDGNAATTLDRRRAAMHDELRLFARALSRASAQVIVTAVDDDDTGPSALFELLPDPEPRTVDHPLSLRGLVARHRRTLTSTAHEATRMHAAAQLALLADAEVAGADSASWFGILPPTSTGPLRDLSREDVRVSPSRVHALEECELNWVIGDLGGDPGGATAGLGTIIHAALENATGVDEASLWREVEARWGELEFEAAWRERAEQTRARDMVRRLHLYLTRFEAAGGRLIGSEPHFEVDLPMEEPGATHGAVLSGYIDRVEVTPEGTVVIVDLKTGKNEPQTDAKVIDNPQLGAYQLAYESGAIPGAEGLPPGGARLLVLRPTSSKDYVTPTQPPFDDERRKIFLARLHHAVTTMRGETFAAPYEEHCRDEHSYGLCRIHTIGAVSAS</sequence>
<keyword evidence="11" id="KW-0413">Isomerase</keyword>
<keyword evidence="2" id="KW-0540">Nuclease</keyword>
<dbReference type="InterPro" id="IPR013986">
    <property type="entry name" value="DExx_box_DNA_helicase_dom_sf"/>
</dbReference>
<comment type="catalytic activity">
    <reaction evidence="12">
        <text>Couples ATP hydrolysis with the unwinding of duplex DNA by translocating in the 3'-5' direction.</text>
        <dbReference type="EC" id="5.6.2.4"/>
    </reaction>
</comment>
<dbReference type="InterPro" id="IPR027417">
    <property type="entry name" value="P-loop_NTPase"/>
</dbReference>
<dbReference type="InterPro" id="IPR038726">
    <property type="entry name" value="PDDEXK_AddAB-type"/>
</dbReference>
<dbReference type="PANTHER" id="PTHR11070:SF59">
    <property type="entry name" value="DNA 3'-5' HELICASE"/>
    <property type="match status" value="1"/>
</dbReference>
<evidence type="ECO:0000256" key="12">
    <source>
        <dbReference type="ARBA" id="ARBA00034617"/>
    </source>
</evidence>
<evidence type="ECO:0000256" key="6">
    <source>
        <dbReference type="ARBA" id="ARBA00022806"/>
    </source>
</evidence>
<evidence type="ECO:0000313" key="19">
    <source>
        <dbReference type="Proteomes" id="UP001597042"/>
    </source>
</evidence>
<dbReference type="InterPro" id="IPR000212">
    <property type="entry name" value="DNA_helicase_UvrD/REP"/>
</dbReference>
<dbReference type="EC" id="5.6.2.4" evidence="13"/>
<evidence type="ECO:0000256" key="10">
    <source>
        <dbReference type="ARBA" id="ARBA00023204"/>
    </source>
</evidence>
<evidence type="ECO:0000256" key="7">
    <source>
        <dbReference type="ARBA" id="ARBA00022839"/>
    </source>
</evidence>
<comment type="catalytic activity">
    <reaction evidence="14">
        <text>ATP + H2O = ADP + phosphate + H(+)</text>
        <dbReference type="Rhea" id="RHEA:13065"/>
        <dbReference type="ChEBI" id="CHEBI:15377"/>
        <dbReference type="ChEBI" id="CHEBI:15378"/>
        <dbReference type="ChEBI" id="CHEBI:30616"/>
        <dbReference type="ChEBI" id="CHEBI:43474"/>
        <dbReference type="ChEBI" id="CHEBI:456216"/>
        <dbReference type="EC" id="5.6.2.4"/>
    </reaction>
</comment>
<evidence type="ECO:0000256" key="5">
    <source>
        <dbReference type="ARBA" id="ARBA00022801"/>
    </source>
</evidence>
<dbReference type="SUPFAM" id="SSF52540">
    <property type="entry name" value="P-loop containing nucleoside triphosphate hydrolases"/>
    <property type="match status" value="1"/>
</dbReference>
<gene>
    <name evidence="18" type="ORF">ACFQZV_07665</name>
</gene>
<evidence type="ECO:0000256" key="4">
    <source>
        <dbReference type="ARBA" id="ARBA00022763"/>
    </source>
</evidence>
<dbReference type="InterPro" id="IPR014016">
    <property type="entry name" value="UvrD-like_ATP-bd"/>
</dbReference>
<evidence type="ECO:0000259" key="16">
    <source>
        <dbReference type="PROSITE" id="PS51198"/>
    </source>
</evidence>
<dbReference type="Pfam" id="PF12705">
    <property type="entry name" value="PDDEXK_1"/>
    <property type="match status" value="1"/>
</dbReference>